<dbReference type="Proteomes" id="UP000019249">
    <property type="component" value="Unassembled WGS sequence"/>
</dbReference>
<sequence>MNTLLSFIPPTVVVACITAIGTYFASTKNSQTTMETLYTTEIQKIIAEYNFQIGELRQEIHFLRRENQELHTLIAKLQSSRKNRT</sequence>
<organism evidence="3 4">
    <name type="scientific">Listeria floridensis FSL S10-1187</name>
    <dbReference type="NCBI Taxonomy" id="1265817"/>
    <lineage>
        <taxon>Bacteria</taxon>
        <taxon>Bacillati</taxon>
        <taxon>Bacillota</taxon>
        <taxon>Bacilli</taxon>
        <taxon>Bacillales</taxon>
        <taxon>Listeriaceae</taxon>
        <taxon>Listeria</taxon>
    </lineage>
</organism>
<accession>A0ABN0RBX0</accession>
<name>A0ABN0RBX0_9LIST</name>
<keyword evidence="2" id="KW-0812">Transmembrane</keyword>
<dbReference type="RefSeq" id="WP_036098360.1">
    <property type="nucleotide sequence ID" value="NZ_AODF01000039.1"/>
</dbReference>
<evidence type="ECO:0000256" key="1">
    <source>
        <dbReference type="SAM" id="Coils"/>
    </source>
</evidence>
<keyword evidence="1" id="KW-0175">Coiled coil</keyword>
<evidence type="ECO:0000313" key="4">
    <source>
        <dbReference type="Proteomes" id="UP000019249"/>
    </source>
</evidence>
<protein>
    <submittedName>
        <fullName evidence="3">Uncharacterized protein</fullName>
    </submittedName>
</protein>
<dbReference type="EMBL" id="AODF01000039">
    <property type="protein sequence ID" value="EUJ26135.1"/>
    <property type="molecule type" value="Genomic_DNA"/>
</dbReference>
<feature type="coiled-coil region" evidence="1">
    <location>
        <begin position="46"/>
        <end position="83"/>
    </location>
</feature>
<evidence type="ECO:0000313" key="3">
    <source>
        <dbReference type="EMBL" id="EUJ26135.1"/>
    </source>
</evidence>
<keyword evidence="4" id="KW-1185">Reference proteome</keyword>
<gene>
    <name evidence="3" type="ORF">MFLO_14312</name>
</gene>
<keyword evidence="2" id="KW-1133">Transmembrane helix</keyword>
<proteinExistence type="predicted"/>
<reference evidence="3 4" key="1">
    <citation type="journal article" date="2014" name="Int. J. Syst. Evol. Microbiol.">
        <title>Listeria floridensis sp. nov., Listeria aquatica sp. nov., Listeria cornellensis sp. nov., Listeria riparia sp. nov. and Listeria grandensis sp. nov., from agricultural and natural environments.</title>
        <authorList>
            <person name="den Bakker H.C."/>
            <person name="Warchocki S."/>
            <person name="Wright E.M."/>
            <person name="Allred A.F."/>
            <person name="Ahlstrom C."/>
            <person name="Manuel C.S."/>
            <person name="Stasiewicz M.J."/>
            <person name="Burrell A."/>
            <person name="Roof S."/>
            <person name="Strawn L."/>
            <person name="Fortes E.D."/>
            <person name="Nightingale K.K."/>
            <person name="Kephart D."/>
            <person name="Wiedmann M."/>
        </authorList>
    </citation>
    <scope>NUCLEOTIDE SEQUENCE [LARGE SCALE GENOMIC DNA]</scope>
    <source>
        <strain evidence="3 4">FSL S10-1187</strain>
    </source>
</reference>
<feature type="transmembrane region" description="Helical" evidence="2">
    <location>
        <begin position="6"/>
        <end position="25"/>
    </location>
</feature>
<comment type="caution">
    <text evidence="3">The sequence shown here is derived from an EMBL/GenBank/DDBJ whole genome shotgun (WGS) entry which is preliminary data.</text>
</comment>
<evidence type="ECO:0000256" key="2">
    <source>
        <dbReference type="SAM" id="Phobius"/>
    </source>
</evidence>
<keyword evidence="2" id="KW-0472">Membrane</keyword>